<gene>
    <name evidence="1" type="ORF">SPIL2461_LOCUS21800</name>
</gene>
<sequence>MLNVRRSAETMSKRAIKHLITPDARVAIESQTVLEANLQDGDMLQAVLFTVQDIVGHGERALPFDRIDHSGDYAIIVQEVLNFSRYRLYHLPSWRRGSAPLLEAASGHALAFVGDQEVEKGQMDGDQVVATVLRKNLEDLL</sequence>
<evidence type="ECO:0000313" key="2">
    <source>
        <dbReference type="Proteomes" id="UP000649617"/>
    </source>
</evidence>
<name>A0A812XZE1_SYMPI</name>
<protein>
    <submittedName>
        <fullName evidence="1">Uncharacterized protein</fullName>
    </submittedName>
</protein>
<comment type="caution">
    <text evidence="1">The sequence shown here is derived from an EMBL/GenBank/DDBJ whole genome shotgun (WGS) entry which is preliminary data.</text>
</comment>
<keyword evidence="2" id="KW-1185">Reference proteome</keyword>
<evidence type="ECO:0000313" key="1">
    <source>
        <dbReference type="EMBL" id="CAE7752299.1"/>
    </source>
</evidence>
<dbReference type="OrthoDB" id="418230at2759"/>
<organism evidence="1 2">
    <name type="scientific">Symbiodinium pilosum</name>
    <name type="common">Dinoflagellate</name>
    <dbReference type="NCBI Taxonomy" id="2952"/>
    <lineage>
        <taxon>Eukaryota</taxon>
        <taxon>Sar</taxon>
        <taxon>Alveolata</taxon>
        <taxon>Dinophyceae</taxon>
        <taxon>Suessiales</taxon>
        <taxon>Symbiodiniaceae</taxon>
        <taxon>Symbiodinium</taxon>
    </lineage>
</organism>
<dbReference type="EMBL" id="CAJNIZ010046604">
    <property type="protein sequence ID" value="CAE7752299.1"/>
    <property type="molecule type" value="Genomic_DNA"/>
</dbReference>
<dbReference type="Proteomes" id="UP000649617">
    <property type="component" value="Unassembled WGS sequence"/>
</dbReference>
<accession>A0A812XZE1</accession>
<proteinExistence type="predicted"/>
<reference evidence="1" key="1">
    <citation type="submission" date="2021-02" db="EMBL/GenBank/DDBJ databases">
        <authorList>
            <person name="Dougan E. K."/>
            <person name="Rhodes N."/>
            <person name="Thang M."/>
            <person name="Chan C."/>
        </authorList>
    </citation>
    <scope>NUCLEOTIDE SEQUENCE</scope>
</reference>
<dbReference type="AlphaFoldDB" id="A0A812XZE1"/>